<feature type="region of interest" description="Disordered" evidence="1">
    <location>
        <begin position="25"/>
        <end position="48"/>
    </location>
</feature>
<gene>
    <name evidence="2" type="ORF">ACFYKX_10685</name>
</gene>
<reference evidence="2 3" key="1">
    <citation type="submission" date="2024-08" db="EMBL/GenBank/DDBJ databases">
        <title>Two novel Cytobacillus novel species.</title>
        <authorList>
            <person name="Liu G."/>
        </authorList>
    </citation>
    <scope>NUCLEOTIDE SEQUENCE [LARGE SCALE GENOMIC DNA]</scope>
    <source>
        <strain evidence="2 3">FJAT-54145</strain>
    </source>
</reference>
<keyword evidence="3" id="KW-1185">Reference proteome</keyword>
<organism evidence="2 3">
    <name type="scientific">Cytobacillus spartinae</name>
    <dbReference type="NCBI Taxonomy" id="3299023"/>
    <lineage>
        <taxon>Bacteria</taxon>
        <taxon>Bacillati</taxon>
        <taxon>Bacillota</taxon>
        <taxon>Bacilli</taxon>
        <taxon>Bacillales</taxon>
        <taxon>Bacillaceae</taxon>
        <taxon>Cytobacillus</taxon>
    </lineage>
</organism>
<proteinExistence type="predicted"/>
<dbReference type="EMBL" id="JBIACK010000004">
    <property type="protein sequence ID" value="MFE8701061.1"/>
    <property type="molecule type" value="Genomic_DNA"/>
</dbReference>
<sequence>MTGAFALILIIALCMLAHEYSKEYEKQEKQKKKQNGLETDDIWPGNPS</sequence>
<comment type="caution">
    <text evidence="2">The sequence shown here is derived from an EMBL/GenBank/DDBJ whole genome shotgun (WGS) entry which is preliminary data.</text>
</comment>
<dbReference type="Proteomes" id="UP001601059">
    <property type="component" value="Unassembled WGS sequence"/>
</dbReference>
<name>A0ABW6KA16_9BACI</name>
<evidence type="ECO:0000313" key="2">
    <source>
        <dbReference type="EMBL" id="MFE8701061.1"/>
    </source>
</evidence>
<protein>
    <recommendedName>
        <fullName evidence="4">Phage protein</fullName>
    </recommendedName>
</protein>
<evidence type="ECO:0000313" key="3">
    <source>
        <dbReference type="Proteomes" id="UP001601059"/>
    </source>
</evidence>
<accession>A0ABW6KA16</accession>
<evidence type="ECO:0008006" key="4">
    <source>
        <dbReference type="Google" id="ProtNLM"/>
    </source>
</evidence>
<evidence type="ECO:0000256" key="1">
    <source>
        <dbReference type="SAM" id="MobiDB-lite"/>
    </source>
</evidence>
<dbReference type="RefSeq" id="WP_389360848.1">
    <property type="nucleotide sequence ID" value="NZ_JBIACK010000004.1"/>
</dbReference>